<dbReference type="SUPFAM" id="SSF53448">
    <property type="entry name" value="Nucleotide-diphospho-sugar transferases"/>
    <property type="match status" value="1"/>
</dbReference>
<evidence type="ECO:0000313" key="8">
    <source>
        <dbReference type="Proteomes" id="UP001501310"/>
    </source>
</evidence>
<accession>A0ABP7RFX7</accession>
<feature type="domain" description="Glycosyltransferase 2-like" evidence="6">
    <location>
        <begin position="18"/>
        <end position="124"/>
    </location>
</feature>
<gene>
    <name evidence="7" type="ORF">GCM10022211_02590</name>
</gene>
<dbReference type="PANTHER" id="PTHR43646:SF2">
    <property type="entry name" value="GLYCOSYLTRANSFERASE 2-LIKE DOMAIN-CONTAINING PROTEIN"/>
    <property type="match status" value="1"/>
</dbReference>
<dbReference type="RefSeq" id="WP_344708350.1">
    <property type="nucleotide sequence ID" value="NZ_BAAAZD010000001.1"/>
</dbReference>
<keyword evidence="4" id="KW-0808">Transferase</keyword>
<comment type="subcellular location">
    <subcellularLocation>
        <location evidence="1">Cell membrane</location>
    </subcellularLocation>
</comment>
<keyword evidence="5" id="KW-0472">Membrane</keyword>
<keyword evidence="8" id="KW-1185">Reference proteome</keyword>
<dbReference type="PANTHER" id="PTHR43646">
    <property type="entry name" value="GLYCOSYLTRANSFERASE"/>
    <property type="match status" value="1"/>
</dbReference>
<evidence type="ECO:0000256" key="5">
    <source>
        <dbReference type="ARBA" id="ARBA00023136"/>
    </source>
</evidence>
<sequence>MRALLRARRGELLRLNLSVVIPALNAAAHLPGCVAALGEVDELLVVDGGSADATAKVAEALGAKVIAALRGRGAQLAAGAAAARGDWLLFLHADTRLGQGWQEAARRHIAEHPDKAAVFAFVLDEPAWQARLIAAGVALRGRALALPYGDQGLLMSRKLYDSVGGFRALPLMEDVDLVRRLGRGRLRRLPVPAITSAERWRRDGWWRRSLRNLSCLALYALGASPERIARRYG</sequence>
<keyword evidence="3" id="KW-0328">Glycosyltransferase</keyword>
<evidence type="ECO:0000256" key="3">
    <source>
        <dbReference type="ARBA" id="ARBA00022676"/>
    </source>
</evidence>
<evidence type="ECO:0000256" key="1">
    <source>
        <dbReference type="ARBA" id="ARBA00004236"/>
    </source>
</evidence>
<evidence type="ECO:0000259" key="6">
    <source>
        <dbReference type="Pfam" id="PF00535"/>
    </source>
</evidence>
<dbReference type="Pfam" id="PF00535">
    <property type="entry name" value="Glycos_transf_2"/>
    <property type="match status" value="1"/>
</dbReference>
<reference evidence="8" key="1">
    <citation type="journal article" date="2019" name="Int. J. Syst. Evol. Microbiol.">
        <title>The Global Catalogue of Microorganisms (GCM) 10K type strain sequencing project: providing services to taxonomists for standard genome sequencing and annotation.</title>
        <authorList>
            <consortium name="The Broad Institute Genomics Platform"/>
            <consortium name="The Broad Institute Genome Sequencing Center for Infectious Disease"/>
            <person name="Wu L."/>
            <person name="Ma J."/>
        </authorList>
    </citation>
    <scope>NUCLEOTIDE SEQUENCE [LARGE SCALE GENOMIC DNA]</scope>
    <source>
        <strain evidence="8">JCM 16603</strain>
    </source>
</reference>
<keyword evidence="2" id="KW-1003">Cell membrane</keyword>
<dbReference type="Proteomes" id="UP001501310">
    <property type="component" value="Unassembled WGS sequence"/>
</dbReference>
<dbReference type="InterPro" id="IPR001173">
    <property type="entry name" value="Glyco_trans_2-like"/>
</dbReference>
<evidence type="ECO:0000256" key="4">
    <source>
        <dbReference type="ARBA" id="ARBA00022679"/>
    </source>
</evidence>
<organism evidence="7 8">
    <name type="scientific">Sphingomonas humi</name>
    <dbReference type="NCBI Taxonomy" id="335630"/>
    <lineage>
        <taxon>Bacteria</taxon>
        <taxon>Pseudomonadati</taxon>
        <taxon>Pseudomonadota</taxon>
        <taxon>Alphaproteobacteria</taxon>
        <taxon>Sphingomonadales</taxon>
        <taxon>Sphingomonadaceae</taxon>
        <taxon>Sphingomonas</taxon>
    </lineage>
</organism>
<dbReference type="InterPro" id="IPR026461">
    <property type="entry name" value="Trfase_2_rSAM/seldom_assoc"/>
</dbReference>
<dbReference type="InterPro" id="IPR029044">
    <property type="entry name" value="Nucleotide-diphossugar_trans"/>
</dbReference>
<comment type="caution">
    <text evidence="7">The sequence shown here is derived from an EMBL/GenBank/DDBJ whole genome shotgun (WGS) entry which is preliminary data.</text>
</comment>
<dbReference type="Gene3D" id="3.90.550.10">
    <property type="entry name" value="Spore Coat Polysaccharide Biosynthesis Protein SpsA, Chain A"/>
    <property type="match status" value="1"/>
</dbReference>
<evidence type="ECO:0000256" key="2">
    <source>
        <dbReference type="ARBA" id="ARBA00022475"/>
    </source>
</evidence>
<name>A0ABP7RFX7_9SPHN</name>
<dbReference type="EMBL" id="BAAAZD010000001">
    <property type="protein sequence ID" value="GAA3996891.1"/>
    <property type="molecule type" value="Genomic_DNA"/>
</dbReference>
<proteinExistence type="predicted"/>
<dbReference type="NCBIfam" id="TIGR04283">
    <property type="entry name" value="glyco_like_mftF"/>
    <property type="match status" value="1"/>
</dbReference>
<evidence type="ECO:0000313" key="7">
    <source>
        <dbReference type="EMBL" id="GAA3996891.1"/>
    </source>
</evidence>
<protein>
    <submittedName>
        <fullName evidence="7">TIGR04283 family arsenosugar biosynthesis glycosyltransferase</fullName>
    </submittedName>
</protein>